<dbReference type="AlphaFoldDB" id="A0A4R6FYF0"/>
<name>A0A4R6FYF0_9SPHN</name>
<dbReference type="EMBL" id="SNWD01000001">
    <property type="protein sequence ID" value="TDN87002.1"/>
    <property type="molecule type" value="Genomic_DNA"/>
</dbReference>
<dbReference type="Proteomes" id="UP000295493">
    <property type="component" value="Unassembled WGS sequence"/>
</dbReference>
<gene>
    <name evidence="1" type="ORF">EV664_101581</name>
</gene>
<proteinExistence type="predicted"/>
<organism evidence="1 2">
    <name type="scientific">Stakelama pacifica</name>
    <dbReference type="NCBI Taxonomy" id="517720"/>
    <lineage>
        <taxon>Bacteria</taxon>
        <taxon>Pseudomonadati</taxon>
        <taxon>Pseudomonadota</taxon>
        <taxon>Alphaproteobacteria</taxon>
        <taxon>Sphingomonadales</taxon>
        <taxon>Sphingomonadaceae</taxon>
        <taxon>Stakelama</taxon>
    </lineage>
</organism>
<evidence type="ECO:0000313" key="1">
    <source>
        <dbReference type="EMBL" id="TDN87002.1"/>
    </source>
</evidence>
<reference evidence="1 2" key="1">
    <citation type="submission" date="2019-03" db="EMBL/GenBank/DDBJ databases">
        <title>Genomic Encyclopedia of Type Strains, Phase IV (KMG-IV): sequencing the most valuable type-strain genomes for metagenomic binning, comparative biology and taxonomic classification.</title>
        <authorList>
            <person name="Goeker M."/>
        </authorList>
    </citation>
    <scope>NUCLEOTIDE SEQUENCE [LARGE SCALE GENOMIC DNA]</scope>
    <source>
        <strain evidence="1 2">DSM 25059</strain>
    </source>
</reference>
<comment type="caution">
    <text evidence="1">The sequence shown here is derived from an EMBL/GenBank/DDBJ whole genome shotgun (WGS) entry which is preliminary data.</text>
</comment>
<evidence type="ECO:0000313" key="2">
    <source>
        <dbReference type="Proteomes" id="UP000295493"/>
    </source>
</evidence>
<protein>
    <submittedName>
        <fullName evidence="1">Uncharacterized protein</fullName>
    </submittedName>
</protein>
<dbReference type="RefSeq" id="WP_133494134.1">
    <property type="nucleotide sequence ID" value="NZ_BMLU01000001.1"/>
</dbReference>
<accession>A0A4R6FYF0</accession>
<sequence>MKDAVCSAADTTRKAETANKAVSAAALTIHFKVGVYRFIGGTTNFLLRPLSVGFSTVGISKTRLT</sequence>
<keyword evidence="2" id="KW-1185">Reference proteome</keyword>